<reference evidence="2 3" key="1">
    <citation type="submission" date="2017-10" db="EMBL/GenBank/DDBJ databases">
        <title>A novel species of cold-tolerant Malassezia isolated from bats.</title>
        <authorList>
            <person name="Lorch J.M."/>
            <person name="Palmer J.M."/>
            <person name="Vanderwolf K.J."/>
            <person name="Schmidt K.Z."/>
            <person name="Verant M.L."/>
            <person name="Weller T.J."/>
            <person name="Blehert D.S."/>
        </authorList>
    </citation>
    <scope>NUCLEOTIDE SEQUENCE [LARGE SCALE GENOMIC DNA]</scope>
    <source>
        <strain evidence="2 3">NWHC:44797-103</strain>
    </source>
</reference>
<dbReference type="Gene3D" id="1.10.472.10">
    <property type="entry name" value="Cyclin-like"/>
    <property type="match status" value="2"/>
</dbReference>
<accession>A0A2N1JB50</accession>
<evidence type="ECO:0000313" key="2">
    <source>
        <dbReference type="EMBL" id="PKI83781.1"/>
    </source>
</evidence>
<dbReference type="SUPFAM" id="SSF47954">
    <property type="entry name" value="Cyclin-like"/>
    <property type="match status" value="1"/>
</dbReference>
<dbReference type="EMBL" id="KZ454990">
    <property type="protein sequence ID" value="PKI83781.1"/>
    <property type="molecule type" value="Genomic_DNA"/>
</dbReference>
<keyword evidence="3" id="KW-1185">Reference proteome</keyword>
<dbReference type="InterPro" id="IPR036915">
    <property type="entry name" value="Cyclin-like_sf"/>
</dbReference>
<gene>
    <name evidence="2" type="primary">SSN8</name>
    <name evidence="2" type="ORF">MVES_001972</name>
</gene>
<dbReference type="GO" id="GO:0016538">
    <property type="term" value="F:cyclin-dependent protein serine/threonine kinase regulator activity"/>
    <property type="evidence" value="ECO:0007669"/>
    <property type="project" value="InterPro"/>
</dbReference>
<dbReference type="InterPro" id="IPR006671">
    <property type="entry name" value="Cyclin_N"/>
</dbReference>
<dbReference type="Proteomes" id="UP000232875">
    <property type="component" value="Unassembled WGS sequence"/>
</dbReference>
<dbReference type="PANTHER" id="PTHR10026">
    <property type="entry name" value="CYCLIN"/>
    <property type="match status" value="1"/>
</dbReference>
<dbReference type="Pfam" id="PF00134">
    <property type="entry name" value="Cyclin_N"/>
    <property type="match status" value="1"/>
</dbReference>
<dbReference type="InterPro" id="IPR043198">
    <property type="entry name" value="Cyclin/Ssn8"/>
</dbReference>
<dbReference type="OrthoDB" id="10266018at2759"/>
<organism evidence="2 3">
    <name type="scientific">Malassezia vespertilionis</name>
    <dbReference type="NCBI Taxonomy" id="2020962"/>
    <lineage>
        <taxon>Eukaryota</taxon>
        <taxon>Fungi</taxon>
        <taxon>Dikarya</taxon>
        <taxon>Basidiomycota</taxon>
        <taxon>Ustilaginomycotina</taxon>
        <taxon>Malasseziomycetes</taxon>
        <taxon>Malasseziales</taxon>
        <taxon>Malasseziaceae</taxon>
        <taxon>Malassezia</taxon>
    </lineage>
</organism>
<dbReference type="GO" id="GO:0006357">
    <property type="term" value="P:regulation of transcription by RNA polymerase II"/>
    <property type="evidence" value="ECO:0007669"/>
    <property type="project" value="InterPro"/>
</dbReference>
<evidence type="ECO:0000259" key="1">
    <source>
        <dbReference type="Pfam" id="PF00134"/>
    </source>
</evidence>
<proteinExistence type="predicted"/>
<name>A0A2N1JB50_9BASI</name>
<feature type="domain" description="Cyclin N-terminal" evidence="1">
    <location>
        <begin position="2"/>
        <end position="76"/>
    </location>
</feature>
<sequence>MRFYSKNTYAGTDPFLVLTTCVYLAAKVEEATVRIKTLCAEASKMFSEMGYKELPNSVPMVAEMEFFLMEELEFDLIVFHPYHILETLCDACSAVIEVMQPAADPVQIPRVPSPSTPVPGLALVDEKPDLERENQLLQMAWFVANDLYL</sequence>
<evidence type="ECO:0000313" key="3">
    <source>
        <dbReference type="Proteomes" id="UP000232875"/>
    </source>
</evidence>
<protein>
    <submittedName>
        <fullName evidence="2">Ssn8p</fullName>
    </submittedName>
</protein>
<dbReference type="STRING" id="2020962.A0A2N1JB50"/>
<dbReference type="AlphaFoldDB" id="A0A2N1JB50"/>